<gene>
    <name evidence="2" type="ORF">HPC62_00875</name>
</gene>
<dbReference type="RefSeq" id="WP_172353341.1">
    <property type="nucleotide sequence ID" value="NZ_CP053661.1"/>
</dbReference>
<feature type="domain" description="Transcription factor zinc-finger" evidence="1">
    <location>
        <begin position="73"/>
        <end position="113"/>
    </location>
</feature>
<reference evidence="2 3" key="1">
    <citation type="submission" date="2020-05" db="EMBL/GenBank/DDBJ databases">
        <title>Complete genome sequence of of a novel Thermoleptolyngbya strain isolated from hot springs of Ganzi, Sichuan China.</title>
        <authorList>
            <person name="Tang J."/>
            <person name="Daroch M."/>
            <person name="Li L."/>
            <person name="Waleron K."/>
            <person name="Waleron M."/>
            <person name="Waleron M."/>
        </authorList>
    </citation>
    <scope>NUCLEOTIDE SEQUENCE [LARGE SCALE GENOMIC DNA]</scope>
    <source>
        <strain evidence="2 3">PKUAC-SCTA183</strain>
    </source>
</reference>
<evidence type="ECO:0000259" key="1">
    <source>
        <dbReference type="Pfam" id="PF13453"/>
    </source>
</evidence>
<organism evidence="2 3">
    <name type="scientific">Thermoleptolyngbya sichuanensis A183</name>
    <dbReference type="NCBI Taxonomy" id="2737172"/>
    <lineage>
        <taxon>Bacteria</taxon>
        <taxon>Bacillati</taxon>
        <taxon>Cyanobacteriota</taxon>
        <taxon>Cyanophyceae</taxon>
        <taxon>Oculatellales</taxon>
        <taxon>Oculatellaceae</taxon>
        <taxon>Thermoleptolyngbya</taxon>
        <taxon>Thermoleptolyngbya sichuanensis</taxon>
    </lineage>
</organism>
<evidence type="ECO:0000313" key="2">
    <source>
        <dbReference type="EMBL" id="QKD80915.1"/>
    </source>
</evidence>
<dbReference type="Proteomes" id="UP000505210">
    <property type="component" value="Chromosome"/>
</dbReference>
<dbReference type="InterPro" id="IPR027392">
    <property type="entry name" value="TF_Znf"/>
</dbReference>
<dbReference type="AlphaFoldDB" id="A0A6M8BE32"/>
<evidence type="ECO:0000313" key="3">
    <source>
        <dbReference type="Proteomes" id="UP000505210"/>
    </source>
</evidence>
<dbReference type="Pfam" id="PF13453">
    <property type="entry name" value="Zn_ribbon_TFIIB"/>
    <property type="match status" value="1"/>
</dbReference>
<proteinExistence type="predicted"/>
<dbReference type="KEGG" id="theu:HPC62_00875"/>
<keyword evidence="3" id="KW-1185">Reference proteome</keyword>
<protein>
    <recommendedName>
        <fullName evidence="1">Transcription factor zinc-finger domain-containing protein</fullName>
    </recommendedName>
</protein>
<sequence length="191" mass="21191">MDCLKDRGVQLVDVVLRGNLPAQQCPVCEGCWIAPEDYHDWKQGQPQPLPETVNLEAAANHPPAPLDVRTALCPDCGGFLSRVKTGATMNPFYVERCPQCGGIWCDRGEWDALSAMGISAIIDQLFSSDWQGRMRTREMLHRERLAMIDKLGEDLALQVFALAEQLEHHPNGDFGVAYLMRRIGGSEAGLE</sequence>
<dbReference type="EMBL" id="CP053661">
    <property type="protein sequence ID" value="QKD80915.1"/>
    <property type="molecule type" value="Genomic_DNA"/>
</dbReference>
<accession>A0A6M8BE32</accession>
<name>A0A6M8BE32_9CYAN</name>